<name>A0AA41V2U8_PAPNU</name>
<proteinExistence type="inferred from homology"/>
<dbReference type="InterPro" id="IPR002213">
    <property type="entry name" value="UDP_glucos_trans"/>
</dbReference>
<evidence type="ECO:0000256" key="1">
    <source>
        <dbReference type="ARBA" id="ARBA00009995"/>
    </source>
</evidence>
<sequence length="483" mass="54870">MDQQKPELEKKLHVVLFPWLAIGHLIPFFHLSKALARKGIQISFVSTPKNLQRIPKIPRGLSSFINFVSLPLIHDENLPENAESSTDIPIEKTQYLKKAFDGLELPLTKFLENSKPDFIVHDYASYWLPKVSEKLGISCMYFAVFTASSMAFIGPPEVLMDENRILSPEDLTTSRKWIPFPSDMMYRHHEVVQYFKGAPPQEPDQDSHDHNDDKYKAVPDTRRFGVVIRDSDLVAVRSSSEFESEWLNLLNQLYKKPVIPLGFLPPLVEHQHQEEDEKNWPEIKDWLDKQRGNSVVYVALGTEAALSQEQVNELAIGLESTGLPFFWVLRKPPTGSASCSELLPFGFEDRTRGRGVVYMKWVPQVKILEHPSVGGFLTHCGYNSVIEGLAFGRVLILLPMLNDQGLIARLLAGKQVGIEIPRNELDGSFSSKSVAESVRVAMVEEEGNVFRNKAKEMTETLGNRKLNDAYVNGFVRYLEQHRI</sequence>
<dbReference type="PANTHER" id="PTHR48049">
    <property type="entry name" value="GLYCOSYLTRANSFERASE"/>
    <property type="match status" value="1"/>
</dbReference>
<keyword evidence="6" id="KW-1185">Reference proteome</keyword>
<evidence type="ECO:0008006" key="7">
    <source>
        <dbReference type="Google" id="ProtNLM"/>
    </source>
</evidence>
<accession>A0AA41V2U8</accession>
<keyword evidence="4" id="KW-1133">Transmembrane helix</keyword>
<dbReference type="Pfam" id="PF00201">
    <property type="entry name" value="UDPGT"/>
    <property type="match status" value="1"/>
</dbReference>
<comment type="similarity">
    <text evidence="1">Belongs to the UDP-glycosyltransferase family.</text>
</comment>
<keyword evidence="4" id="KW-0472">Membrane</keyword>
<keyword evidence="4" id="KW-0812">Transmembrane</keyword>
<dbReference type="CDD" id="cd03784">
    <property type="entry name" value="GT1_Gtf-like"/>
    <property type="match status" value="1"/>
</dbReference>
<evidence type="ECO:0000256" key="4">
    <source>
        <dbReference type="SAM" id="Phobius"/>
    </source>
</evidence>
<keyword evidence="3" id="KW-0808">Transferase</keyword>
<comment type="caution">
    <text evidence="5">The sequence shown here is derived from an EMBL/GenBank/DDBJ whole genome shotgun (WGS) entry which is preliminary data.</text>
</comment>
<protein>
    <recommendedName>
        <fullName evidence="7">Glycosyltransferase</fullName>
    </recommendedName>
</protein>
<organism evidence="5 6">
    <name type="scientific">Papaver nudicaule</name>
    <name type="common">Iceland poppy</name>
    <dbReference type="NCBI Taxonomy" id="74823"/>
    <lineage>
        <taxon>Eukaryota</taxon>
        <taxon>Viridiplantae</taxon>
        <taxon>Streptophyta</taxon>
        <taxon>Embryophyta</taxon>
        <taxon>Tracheophyta</taxon>
        <taxon>Spermatophyta</taxon>
        <taxon>Magnoliopsida</taxon>
        <taxon>Ranunculales</taxon>
        <taxon>Papaveraceae</taxon>
        <taxon>Papaveroideae</taxon>
        <taxon>Papaver</taxon>
    </lineage>
</organism>
<evidence type="ECO:0000313" key="5">
    <source>
        <dbReference type="EMBL" id="MCL7032420.1"/>
    </source>
</evidence>
<evidence type="ECO:0000313" key="6">
    <source>
        <dbReference type="Proteomes" id="UP001177140"/>
    </source>
</evidence>
<dbReference type="PANTHER" id="PTHR48049:SF138">
    <property type="entry name" value="UDP-GLYCOSYLTRANSFERASE 91C1"/>
    <property type="match status" value="1"/>
</dbReference>
<dbReference type="FunFam" id="3.40.50.2000:FF:000037">
    <property type="entry name" value="Glycosyltransferase"/>
    <property type="match status" value="1"/>
</dbReference>
<feature type="transmembrane region" description="Helical" evidence="4">
    <location>
        <begin position="12"/>
        <end position="31"/>
    </location>
</feature>
<dbReference type="Gene3D" id="3.40.50.2000">
    <property type="entry name" value="Glycogen Phosphorylase B"/>
    <property type="match status" value="2"/>
</dbReference>
<reference evidence="5" key="1">
    <citation type="submission" date="2022-03" db="EMBL/GenBank/DDBJ databases">
        <title>A functionally conserved STORR gene fusion in Papaver species that diverged 16.8 million years ago.</title>
        <authorList>
            <person name="Catania T."/>
        </authorList>
    </citation>
    <scope>NUCLEOTIDE SEQUENCE</scope>
    <source>
        <strain evidence="5">S-191538</strain>
    </source>
</reference>
<evidence type="ECO:0000256" key="3">
    <source>
        <dbReference type="ARBA" id="ARBA00022679"/>
    </source>
</evidence>
<dbReference type="InterPro" id="IPR050481">
    <property type="entry name" value="UDP-glycosyltransf_plant"/>
</dbReference>
<dbReference type="SUPFAM" id="SSF53756">
    <property type="entry name" value="UDP-Glycosyltransferase/glycogen phosphorylase"/>
    <property type="match status" value="1"/>
</dbReference>
<keyword evidence="2" id="KW-0328">Glycosyltransferase</keyword>
<dbReference type="EMBL" id="JAJJMA010123258">
    <property type="protein sequence ID" value="MCL7032420.1"/>
    <property type="molecule type" value="Genomic_DNA"/>
</dbReference>
<dbReference type="GO" id="GO:0035251">
    <property type="term" value="F:UDP-glucosyltransferase activity"/>
    <property type="evidence" value="ECO:0007669"/>
    <property type="project" value="InterPro"/>
</dbReference>
<dbReference type="FunFam" id="3.40.50.2000:FF:000088">
    <property type="entry name" value="Glycosyltransferase"/>
    <property type="match status" value="1"/>
</dbReference>
<dbReference type="Proteomes" id="UP001177140">
    <property type="component" value="Unassembled WGS sequence"/>
</dbReference>
<evidence type="ECO:0000256" key="2">
    <source>
        <dbReference type="ARBA" id="ARBA00022676"/>
    </source>
</evidence>
<gene>
    <name evidence="5" type="ORF">MKW94_004920</name>
</gene>
<dbReference type="AlphaFoldDB" id="A0AA41V2U8"/>